<keyword evidence="3" id="KW-1185">Reference proteome</keyword>
<evidence type="ECO:0000256" key="1">
    <source>
        <dbReference type="SAM" id="Coils"/>
    </source>
</evidence>
<feature type="coiled-coil region" evidence="1">
    <location>
        <begin position="232"/>
        <end position="269"/>
    </location>
</feature>
<proteinExistence type="predicted"/>
<name>A0A3N2DPS1_9GAMM</name>
<protein>
    <recommendedName>
        <fullName evidence="4">Chromosome partitioning protein ParA</fullName>
    </recommendedName>
</protein>
<reference evidence="2 3" key="1">
    <citation type="submission" date="2018-11" db="EMBL/GenBank/DDBJ databases">
        <title>Genomic Encyclopedia of Type Strains, Phase IV (KMG-IV): sequencing the most valuable type-strain genomes for metagenomic binning, comparative biology and taxonomic classification.</title>
        <authorList>
            <person name="Goeker M."/>
        </authorList>
    </citation>
    <scope>NUCLEOTIDE SEQUENCE [LARGE SCALE GENOMIC DNA]</scope>
    <source>
        <strain evidence="2 3">DSM 100316</strain>
    </source>
</reference>
<organism evidence="2 3">
    <name type="scientific">Sinobacterium caligoides</name>
    <dbReference type="NCBI Taxonomy" id="933926"/>
    <lineage>
        <taxon>Bacteria</taxon>
        <taxon>Pseudomonadati</taxon>
        <taxon>Pseudomonadota</taxon>
        <taxon>Gammaproteobacteria</taxon>
        <taxon>Cellvibrionales</taxon>
        <taxon>Spongiibacteraceae</taxon>
        <taxon>Sinobacterium</taxon>
    </lineage>
</organism>
<evidence type="ECO:0000313" key="2">
    <source>
        <dbReference type="EMBL" id="ROS01315.1"/>
    </source>
</evidence>
<gene>
    <name evidence="2" type="ORF">EDC56_1744</name>
</gene>
<dbReference type="Proteomes" id="UP000275394">
    <property type="component" value="Unassembled WGS sequence"/>
</dbReference>
<dbReference type="AlphaFoldDB" id="A0A3N2DPS1"/>
<comment type="caution">
    <text evidence="2">The sequence shown here is derived from an EMBL/GenBank/DDBJ whole genome shotgun (WGS) entry which is preliminary data.</text>
</comment>
<accession>A0A3N2DPS1</accession>
<keyword evidence="1" id="KW-0175">Coiled coil</keyword>
<evidence type="ECO:0000313" key="3">
    <source>
        <dbReference type="Proteomes" id="UP000275394"/>
    </source>
</evidence>
<dbReference type="RefSeq" id="WP_123712123.1">
    <property type="nucleotide sequence ID" value="NZ_RKHR01000004.1"/>
</dbReference>
<dbReference type="EMBL" id="RKHR01000004">
    <property type="protein sequence ID" value="ROS01315.1"/>
    <property type="molecule type" value="Genomic_DNA"/>
</dbReference>
<evidence type="ECO:0008006" key="4">
    <source>
        <dbReference type="Google" id="ProtNLM"/>
    </source>
</evidence>
<dbReference type="OrthoDB" id="6189582at2"/>
<sequence length="467" mass="52559">MYHQAATGSTEAVLFVQNNRVVKEMFYPEFEAVLDHVVGLSDYAGQQQQAVFVRIDADLHVVAALFFQIHFDATGQADQQWNIPLQHLLESASEGPDMGAGPIRLVCRSQCPVSWMSAQLWDPVLSSQDNSFAVIRAAVRANKLGISSRRANTFAPMLGMANVVSSGQESHRVEPPLLAVESRVESLTDSASRVSMPEHEQISTLLKAQQLHLSTLKAEHNQQLVDVHKHYNDKSEAQSVELEALAQRLQAAERRAEQAEQLQAQQLAEFSAAREQVQERFQRARVTDHQRFDELKKQYEVESRARLSVALAESSEQLDLRQLEVTYRDNKITHLQQQVAQLEADKRRLFIEGGDQLLEQMVQSGIRFVAFQPGAGEMNIDIEDLSEYLEAPDRHAAAHCECDVTRYRAWLNHFQAPICRESHDGAVCGRTVARVDMPSYFIEGESDRCSSHTLSAKTVGRIIGRQY</sequence>